<accession>A0AA85K490</accession>
<reference evidence="1" key="1">
    <citation type="submission" date="2022-06" db="EMBL/GenBank/DDBJ databases">
        <authorList>
            <person name="Berger JAMES D."/>
            <person name="Berger JAMES D."/>
        </authorList>
    </citation>
    <scope>NUCLEOTIDE SEQUENCE [LARGE SCALE GENOMIC DNA]</scope>
</reference>
<dbReference type="Proteomes" id="UP000050795">
    <property type="component" value="Unassembled WGS sequence"/>
</dbReference>
<dbReference type="PANTHER" id="PTHR22028:SF9">
    <property type="entry name" value="SFI1 SPINDLE BODY DOMAIN-CONTAINING PROTEIN"/>
    <property type="match status" value="1"/>
</dbReference>
<keyword evidence="1" id="KW-1185">Reference proteome</keyword>
<evidence type="ECO:0000313" key="2">
    <source>
        <dbReference type="WBParaSite" id="TREG1_76620.2"/>
    </source>
</evidence>
<proteinExistence type="predicted"/>
<name>A0AA85K490_TRIRE</name>
<evidence type="ECO:0000313" key="1">
    <source>
        <dbReference type="Proteomes" id="UP000050795"/>
    </source>
</evidence>
<dbReference type="GO" id="GO:0019902">
    <property type="term" value="F:phosphatase binding"/>
    <property type="evidence" value="ECO:0007669"/>
    <property type="project" value="TreeGrafter"/>
</dbReference>
<reference evidence="2" key="2">
    <citation type="submission" date="2023-11" db="UniProtKB">
        <authorList>
            <consortium name="WormBaseParasite"/>
        </authorList>
    </citation>
    <scope>IDENTIFICATION</scope>
</reference>
<dbReference type="PANTHER" id="PTHR22028">
    <property type="entry name" value="SFI1 SPINDLE BODY DOMAIN-CONTAINING PROTEIN-RELATED"/>
    <property type="match status" value="1"/>
</dbReference>
<sequence>MFHSDGGLSKPPGEVIEQTKKQILKGLNGRNCKYMPLSCSTETVTLCNNTEFMENDVKVINTTCSSSSEELNAVTTFANLENAIESKVSEFFNTNCKDGLCSVHNKNDDKAFGDTFRCVEVKQGIYNCFISVIHSRRRIYFHLWLRIAMDYRSARVLRTFYLLKSTLILWKSELNSRISLRFHEKKARNHYCATLKTRTLIAWILHTRIRRSKNALKDTAKAYYRQQVFVYYINLWKRNYYLTGESTSEKHLLSAARAHNRRQLLNKALSIWALRTQIWRRKRVLRETALDFMHNRLNKNMINTIFQQWYQQIVDIDTAKKYNRYRILKSCLKIWSTLSELSIADRRMQCSAHNLHVRSIRQRYFTLWINYTVTKRLIRKSTEIAIKHYKMNQMKKCFHGWILYHCQIVDRQNIVECIVMKRQHCLLEQCLMKWKDFTTTKRLLLLKSSEYISSQNNKLLKEFFHRWVNNLHDKKSQEITINNFHRLKTVQYLEKVFTSWFKWSRIHRKHRVQTQALVNQGVQSLRIPLTQVYYNHWKSVYKYYLNHRLAQRFHSLHLLVQCFNGWLAYSRWRKKKLKLKYDAHCFSNQRIQKHVLNHWRLKLIEKKNTQTLESIALLRWSLCLQARVWKAWRLWIEWRHEKAQRRKLAAQRFIDRQTVDALRMWISIALNKRHKRHMEYCSKFWNNNTRLYNLILRVGTHWYWRTFSKRRHNNGDNNNNSNNDLVETCTDSAYDAVLQLSDNCHNNQFTKYNIFNENIHVVNGNINNNNNSYLNKLQSYELTPPQYPDFILSEIESIEVSTHEEFPPISAHTSAFDDQSQCELKDDKEIGLSTSDSRVNFSGSDVNRINSYMNLLEEKISSYKMMKTKYEIMCKRVDLQGKLKIIIKRRISKLYL</sequence>
<evidence type="ECO:0008006" key="3">
    <source>
        <dbReference type="Google" id="ProtNLM"/>
    </source>
</evidence>
<organism evidence="1 2">
    <name type="scientific">Trichobilharzia regenti</name>
    <name type="common">Nasal bird schistosome</name>
    <dbReference type="NCBI Taxonomy" id="157069"/>
    <lineage>
        <taxon>Eukaryota</taxon>
        <taxon>Metazoa</taxon>
        <taxon>Spiralia</taxon>
        <taxon>Lophotrochozoa</taxon>
        <taxon>Platyhelminthes</taxon>
        <taxon>Trematoda</taxon>
        <taxon>Digenea</taxon>
        <taxon>Strigeidida</taxon>
        <taxon>Schistosomatoidea</taxon>
        <taxon>Schistosomatidae</taxon>
        <taxon>Trichobilharzia</taxon>
    </lineage>
</organism>
<dbReference type="AlphaFoldDB" id="A0AA85K490"/>
<dbReference type="InterPro" id="IPR052270">
    <property type="entry name" value="CACF_protein"/>
</dbReference>
<protein>
    <recommendedName>
        <fullName evidence="3">Sfi1 spindle body domain-containing protein</fullName>
    </recommendedName>
</protein>
<dbReference type="WBParaSite" id="TREG1_76620.2">
    <property type="protein sequence ID" value="TREG1_76620.2"/>
    <property type="gene ID" value="TREG1_76620"/>
</dbReference>